<keyword evidence="3" id="KW-0119">Carbohydrate metabolism</keyword>
<dbReference type="OrthoDB" id="9796533at2"/>
<dbReference type="Gene3D" id="1.10.10.10">
    <property type="entry name" value="Winged helix-like DNA-binding domain superfamily/Winged helix DNA-binding domain"/>
    <property type="match status" value="1"/>
</dbReference>
<comment type="caution">
    <text evidence="4">The sequence shown here is derived from an EMBL/GenBank/DDBJ whole genome shotgun (WGS) entry which is preliminary data.</text>
</comment>
<comment type="similarity">
    <text evidence="2">Belongs to the ROK (NagC/XylR) family.</text>
</comment>
<dbReference type="InterPro" id="IPR036390">
    <property type="entry name" value="WH_DNA-bd_sf"/>
</dbReference>
<dbReference type="RefSeq" id="WP_144854187.1">
    <property type="nucleotide sequence ID" value="NZ_VNJI01000062.1"/>
</dbReference>
<dbReference type="SUPFAM" id="SSF53067">
    <property type="entry name" value="Actin-like ATPase domain"/>
    <property type="match status" value="1"/>
</dbReference>
<evidence type="ECO:0000256" key="2">
    <source>
        <dbReference type="ARBA" id="ARBA00006479"/>
    </source>
</evidence>
<evidence type="ECO:0000313" key="5">
    <source>
        <dbReference type="Proteomes" id="UP000317036"/>
    </source>
</evidence>
<accession>A0A559JVV2</accession>
<keyword evidence="5" id="KW-1185">Reference proteome</keyword>
<dbReference type="Pfam" id="PF00480">
    <property type="entry name" value="ROK"/>
    <property type="match status" value="1"/>
</dbReference>
<dbReference type="PANTHER" id="PTHR18964:SF149">
    <property type="entry name" value="BIFUNCTIONAL UDP-N-ACETYLGLUCOSAMINE 2-EPIMERASE_N-ACETYLMANNOSAMINE KINASE"/>
    <property type="match status" value="1"/>
</dbReference>
<dbReference type="EMBL" id="VNJI01000062">
    <property type="protein sequence ID" value="TVY03957.1"/>
    <property type="molecule type" value="Genomic_DNA"/>
</dbReference>
<name>A0A559JVV2_9BACL</name>
<dbReference type="InterPro" id="IPR000600">
    <property type="entry name" value="ROK"/>
</dbReference>
<comment type="function">
    <text evidence="1">Transcriptional repressor of xylose-utilizing enzymes.</text>
</comment>
<keyword evidence="3" id="KW-0859">Xylose metabolism</keyword>
<sequence>MNQTDIKDQKGSKLSILQTLRVHGSMSRIELTRVTGLSRATISISIAELIENNLVYETDDRQITKGRPATTVELVPRSRTIIGADLDNKTWTLGAFDLLGNVVKSVKIPVNTFDPEATFQTLASQITQFVEGLEPKPVPLLGLGVPGLVDAGHSIIRSAVDLDWRNVHVAELIRKEIGWPTVVVNRHRARGLTECRYGAGQDYHNMIYIGVGMGIAAGIYIDRQLLSGSLGGAGEIGHTTIEPEGPLCPCGNQGCLQALSAGPAMEQHYRKLVRSSDHPVYFDPIIDLQTLKIHDVCAAAEQGDMLAVEVVKTAASSLGISMANLLNTFNPEAFILGGTVPSASPLFVETATKVMRQRAMRALGTETAVKTSMFKDIGGALGAANFAFDKNISISFFT</sequence>
<evidence type="ECO:0000256" key="3">
    <source>
        <dbReference type="ARBA" id="ARBA00022629"/>
    </source>
</evidence>
<evidence type="ECO:0000313" key="4">
    <source>
        <dbReference type="EMBL" id="TVY03957.1"/>
    </source>
</evidence>
<dbReference type="InterPro" id="IPR043129">
    <property type="entry name" value="ATPase_NBD"/>
</dbReference>
<dbReference type="SUPFAM" id="SSF46785">
    <property type="entry name" value="Winged helix' DNA-binding domain"/>
    <property type="match status" value="1"/>
</dbReference>
<dbReference type="PANTHER" id="PTHR18964">
    <property type="entry name" value="ROK (REPRESSOR, ORF, KINASE) FAMILY"/>
    <property type="match status" value="1"/>
</dbReference>
<dbReference type="InterPro" id="IPR036388">
    <property type="entry name" value="WH-like_DNA-bd_sf"/>
</dbReference>
<dbReference type="Proteomes" id="UP000317036">
    <property type="component" value="Unassembled WGS sequence"/>
</dbReference>
<dbReference type="Gene3D" id="3.30.420.40">
    <property type="match status" value="2"/>
</dbReference>
<proteinExistence type="inferred from homology"/>
<gene>
    <name evidence="4" type="ORF">FPZ49_31010</name>
</gene>
<organism evidence="4 5">
    <name type="scientific">Paenibacillus cremeus</name>
    <dbReference type="NCBI Taxonomy" id="2163881"/>
    <lineage>
        <taxon>Bacteria</taxon>
        <taxon>Bacillati</taxon>
        <taxon>Bacillota</taxon>
        <taxon>Bacilli</taxon>
        <taxon>Bacillales</taxon>
        <taxon>Paenibacillaceae</taxon>
        <taxon>Paenibacillus</taxon>
    </lineage>
</organism>
<reference evidence="4 5" key="1">
    <citation type="submission" date="2019-07" db="EMBL/GenBank/DDBJ databases">
        <authorList>
            <person name="Kim J."/>
        </authorList>
    </citation>
    <scope>NUCLEOTIDE SEQUENCE [LARGE SCALE GENOMIC DNA]</scope>
    <source>
        <strain evidence="4 5">JC52</strain>
    </source>
</reference>
<protein>
    <submittedName>
        <fullName evidence="4">ROK family transcriptional regulator</fullName>
    </submittedName>
</protein>
<dbReference type="GO" id="GO:0042732">
    <property type="term" value="P:D-xylose metabolic process"/>
    <property type="evidence" value="ECO:0007669"/>
    <property type="project" value="UniProtKB-KW"/>
</dbReference>
<evidence type="ECO:0000256" key="1">
    <source>
        <dbReference type="ARBA" id="ARBA00002486"/>
    </source>
</evidence>
<dbReference type="AlphaFoldDB" id="A0A559JVV2"/>